<dbReference type="GO" id="GO:0046872">
    <property type="term" value="F:metal ion binding"/>
    <property type="evidence" value="ECO:0007669"/>
    <property type="project" value="UniProtKB-KW"/>
</dbReference>
<dbReference type="AlphaFoldDB" id="A0A4R6AK57"/>
<keyword evidence="6" id="KW-0378">Hydrolase</keyword>
<dbReference type="Gene3D" id="3.40.50.1000">
    <property type="entry name" value="HAD superfamily/HAD-like"/>
    <property type="match status" value="1"/>
</dbReference>
<dbReference type="GO" id="GO:0016787">
    <property type="term" value="F:hydrolase activity"/>
    <property type="evidence" value="ECO:0007669"/>
    <property type="project" value="UniProtKB-KW"/>
</dbReference>
<evidence type="ECO:0000256" key="5">
    <source>
        <dbReference type="ARBA" id="ARBA00023277"/>
    </source>
</evidence>
<name>A0A4R6AK57_9RHOB</name>
<keyword evidence="4" id="KW-0460">Magnesium</keyword>
<dbReference type="SUPFAM" id="SSF56784">
    <property type="entry name" value="HAD-like"/>
    <property type="match status" value="1"/>
</dbReference>
<dbReference type="PRINTS" id="PR00413">
    <property type="entry name" value="HADHALOGNASE"/>
</dbReference>
<dbReference type="InterPro" id="IPR051600">
    <property type="entry name" value="Beta-PGM-like"/>
</dbReference>
<comment type="similarity">
    <text evidence="2">Belongs to the HAD-like hydrolase superfamily. CbbY/CbbZ/Gph/YieH family.</text>
</comment>
<dbReference type="InterPro" id="IPR023214">
    <property type="entry name" value="HAD_sf"/>
</dbReference>
<dbReference type="PANTHER" id="PTHR46193">
    <property type="entry name" value="6-PHOSPHOGLUCONATE PHOSPHATASE"/>
    <property type="match status" value="1"/>
</dbReference>
<reference evidence="6 7" key="1">
    <citation type="submission" date="2019-03" db="EMBL/GenBank/DDBJ databases">
        <title>Primorskyibacter sp. SS33 isolated from sediments.</title>
        <authorList>
            <person name="Xunke S."/>
        </authorList>
    </citation>
    <scope>NUCLEOTIDE SEQUENCE [LARGE SCALE GENOMIC DNA]</scope>
    <source>
        <strain evidence="6 7">SS33</strain>
    </source>
</reference>
<dbReference type="EMBL" id="SNAA01000002">
    <property type="protein sequence ID" value="TDL83755.1"/>
    <property type="molecule type" value="Genomic_DNA"/>
</dbReference>
<evidence type="ECO:0000256" key="2">
    <source>
        <dbReference type="ARBA" id="ARBA00006171"/>
    </source>
</evidence>
<evidence type="ECO:0000256" key="3">
    <source>
        <dbReference type="ARBA" id="ARBA00022723"/>
    </source>
</evidence>
<dbReference type="OrthoDB" id="9782449at2"/>
<comment type="cofactor">
    <cofactor evidence="1">
        <name>Mg(2+)</name>
        <dbReference type="ChEBI" id="CHEBI:18420"/>
    </cofactor>
</comment>
<keyword evidence="7" id="KW-1185">Reference proteome</keyword>
<keyword evidence="3" id="KW-0479">Metal-binding</keyword>
<dbReference type="InterPro" id="IPR006439">
    <property type="entry name" value="HAD-SF_hydro_IA"/>
</dbReference>
<comment type="caution">
    <text evidence="6">The sequence shown here is derived from an EMBL/GenBank/DDBJ whole genome shotgun (WGS) entry which is preliminary data.</text>
</comment>
<evidence type="ECO:0000313" key="6">
    <source>
        <dbReference type="EMBL" id="TDL83755.1"/>
    </source>
</evidence>
<accession>A0A4R6AK57</accession>
<dbReference type="InterPro" id="IPR036412">
    <property type="entry name" value="HAD-like_sf"/>
</dbReference>
<evidence type="ECO:0000313" key="7">
    <source>
        <dbReference type="Proteomes" id="UP000295701"/>
    </source>
</evidence>
<dbReference type="SFLD" id="SFLDS00003">
    <property type="entry name" value="Haloacid_Dehalogenase"/>
    <property type="match status" value="1"/>
</dbReference>
<protein>
    <submittedName>
        <fullName evidence="6">HAD family hydrolase</fullName>
    </submittedName>
</protein>
<dbReference type="Pfam" id="PF00702">
    <property type="entry name" value="Hydrolase"/>
    <property type="match status" value="1"/>
</dbReference>
<proteinExistence type="inferred from homology"/>
<dbReference type="SFLD" id="SFLDG01129">
    <property type="entry name" value="C1.5:_HAD__Beta-PGM__Phosphata"/>
    <property type="match status" value="1"/>
</dbReference>
<dbReference type="InterPro" id="IPR023198">
    <property type="entry name" value="PGP-like_dom2"/>
</dbReference>
<sequence length="218" mass="23323">MTSALLFDLDGTMIHSDPIHADIFIGLFAERGLTIDEGYYAENIQGRMNEDLFAEVFPDEDAQALSIEKERRFRERLNEAGPVAGLPALLDRAEAAGWGKACVTNAPRVNAEAMLGALGIADRFDEIVIADELARGKPDPLPYLTAMERLGVAAGNCLAFEDSRLGIRAATAAGAVTIGMRTLLDDAALRDAGAAASIADFDDPALSPFLDRLETTAR</sequence>
<gene>
    <name evidence="6" type="ORF">E2L08_03580</name>
</gene>
<keyword evidence="5" id="KW-0119">Carbohydrate metabolism</keyword>
<dbReference type="PANTHER" id="PTHR46193:SF18">
    <property type="entry name" value="HEXITOL PHOSPHATASE B"/>
    <property type="match status" value="1"/>
</dbReference>
<evidence type="ECO:0000256" key="1">
    <source>
        <dbReference type="ARBA" id="ARBA00001946"/>
    </source>
</evidence>
<dbReference type="Gene3D" id="1.10.150.240">
    <property type="entry name" value="Putative phosphatase, domain 2"/>
    <property type="match status" value="1"/>
</dbReference>
<dbReference type="Proteomes" id="UP000295701">
    <property type="component" value="Unassembled WGS sequence"/>
</dbReference>
<organism evidence="6 7">
    <name type="scientific">Palleronia sediminis</name>
    <dbReference type="NCBI Taxonomy" id="2547833"/>
    <lineage>
        <taxon>Bacteria</taxon>
        <taxon>Pseudomonadati</taxon>
        <taxon>Pseudomonadota</taxon>
        <taxon>Alphaproteobacteria</taxon>
        <taxon>Rhodobacterales</taxon>
        <taxon>Roseobacteraceae</taxon>
        <taxon>Palleronia</taxon>
    </lineage>
</organism>
<dbReference type="NCBIfam" id="TIGR01509">
    <property type="entry name" value="HAD-SF-IA-v3"/>
    <property type="match status" value="1"/>
</dbReference>
<dbReference type="CDD" id="cd07505">
    <property type="entry name" value="HAD_BPGM-like"/>
    <property type="match status" value="1"/>
</dbReference>
<evidence type="ECO:0000256" key="4">
    <source>
        <dbReference type="ARBA" id="ARBA00022842"/>
    </source>
</evidence>